<comment type="caution">
    <text evidence="1">The sequence shown here is derived from an EMBL/GenBank/DDBJ whole genome shotgun (WGS) entry which is preliminary data.</text>
</comment>
<evidence type="ECO:0000313" key="2">
    <source>
        <dbReference type="Proteomes" id="UP001203423"/>
    </source>
</evidence>
<proteinExistence type="predicted"/>
<sequence length="119" mass="13053">MFAGTNNGIYRLVGNYWDKDNHFGNSAFHDLDVYCIEFVNGAWNAGTSDGIFYLSGNDWQKSTNFGNHDVYCFTAGMAGTSDGLYYQGGGRWNKSENFPSNDDVRCIDGVGAIFNAGTS</sequence>
<name>A0ABT0LKD7_9GAMM</name>
<gene>
    <name evidence="1" type="ORF">L2764_26650</name>
</gene>
<dbReference type="EMBL" id="JAKIKS010000258">
    <property type="protein sequence ID" value="MCL1127935.1"/>
    <property type="molecule type" value="Genomic_DNA"/>
</dbReference>
<dbReference type="Proteomes" id="UP001203423">
    <property type="component" value="Unassembled WGS sequence"/>
</dbReference>
<reference evidence="1 2" key="1">
    <citation type="submission" date="2022-01" db="EMBL/GenBank/DDBJ databases">
        <title>Whole genome-based taxonomy of the Shewanellaceae.</title>
        <authorList>
            <person name="Martin-Rodriguez A.J."/>
        </authorList>
    </citation>
    <scope>NUCLEOTIDE SEQUENCE [LARGE SCALE GENOMIC DNA]</scope>
    <source>
        <strain evidence="1 2">DSM 17177</strain>
    </source>
</reference>
<dbReference type="RefSeq" id="WP_248943359.1">
    <property type="nucleotide sequence ID" value="NZ_JAKIKS010000258.1"/>
</dbReference>
<accession>A0ABT0LKD7</accession>
<protein>
    <submittedName>
        <fullName evidence="1">Uncharacterized protein</fullName>
    </submittedName>
</protein>
<keyword evidence="2" id="KW-1185">Reference proteome</keyword>
<organism evidence="1 2">
    <name type="scientific">Shewanella surugensis</name>
    <dbReference type="NCBI Taxonomy" id="212020"/>
    <lineage>
        <taxon>Bacteria</taxon>
        <taxon>Pseudomonadati</taxon>
        <taxon>Pseudomonadota</taxon>
        <taxon>Gammaproteobacteria</taxon>
        <taxon>Alteromonadales</taxon>
        <taxon>Shewanellaceae</taxon>
        <taxon>Shewanella</taxon>
    </lineage>
</organism>
<evidence type="ECO:0000313" key="1">
    <source>
        <dbReference type="EMBL" id="MCL1127935.1"/>
    </source>
</evidence>